<accession>A0A9P6G0T4</accession>
<feature type="region of interest" description="Disordered" evidence="1">
    <location>
        <begin position="66"/>
        <end position="87"/>
    </location>
</feature>
<organism evidence="3 4">
    <name type="scientific">Lunasporangiospora selenospora</name>
    <dbReference type="NCBI Taxonomy" id="979761"/>
    <lineage>
        <taxon>Eukaryota</taxon>
        <taxon>Fungi</taxon>
        <taxon>Fungi incertae sedis</taxon>
        <taxon>Mucoromycota</taxon>
        <taxon>Mortierellomycotina</taxon>
        <taxon>Mortierellomycetes</taxon>
        <taxon>Mortierellales</taxon>
        <taxon>Mortierellaceae</taxon>
        <taxon>Lunasporangiospora</taxon>
    </lineage>
</organism>
<feature type="transmembrane region" description="Helical" evidence="2">
    <location>
        <begin position="35"/>
        <end position="58"/>
    </location>
</feature>
<feature type="region of interest" description="Disordered" evidence="1">
    <location>
        <begin position="290"/>
        <end position="310"/>
    </location>
</feature>
<dbReference type="EMBL" id="JAABOA010000283">
    <property type="protein sequence ID" value="KAF9584974.1"/>
    <property type="molecule type" value="Genomic_DNA"/>
</dbReference>
<feature type="compositionally biased region" description="Polar residues" evidence="1">
    <location>
        <begin position="301"/>
        <end position="310"/>
    </location>
</feature>
<dbReference type="AlphaFoldDB" id="A0A9P6G0T4"/>
<keyword evidence="2" id="KW-1133">Transmembrane helix</keyword>
<comment type="caution">
    <text evidence="3">The sequence shown here is derived from an EMBL/GenBank/DDBJ whole genome shotgun (WGS) entry which is preliminary data.</text>
</comment>
<dbReference type="Proteomes" id="UP000780801">
    <property type="component" value="Unassembled WGS sequence"/>
</dbReference>
<feature type="region of interest" description="Disordered" evidence="1">
    <location>
        <begin position="100"/>
        <end position="132"/>
    </location>
</feature>
<keyword evidence="2" id="KW-0812">Transmembrane</keyword>
<sequence length="418" mass="47375">MANITASPPSMATNQHPNYTPSLEMQDQGNSPSNVYVIGGGIGGGVIAAIAAVLFIFWRRKKYHAHKKTRKRDSHDSDSLYFKPPSRKYDRHAMKPRYAGSVGYDHDDDDDYVDSVSHRNYKNSHDEEPRRPQRYNDALHEEEIQSFSPTPLDFYNAAAAATATHGITPSSAAESASTVVDECIPIADRQFPRRVMSPAASSTVLAHSVAIRGGQGCEDLVQQGHRAIGRDMNHRGPEQYPRGYPNEFSDYQENSRNPQAMVFYNSPQQMPDTIMATPEELGMYYNQALKDPQDPQFHPQPLNTPQEGSRSNWIRGLHHYQQVPQHTPGPERFNPRDPSHMRQRDELAALKGMHQKQTELQQRMLEQLRLEQEAEMENVRRRYHLNQNSFGKALDEVQALVPPTPVAFSAVKSMNRFS</sequence>
<protein>
    <submittedName>
        <fullName evidence="3">Uncharacterized protein</fullName>
    </submittedName>
</protein>
<name>A0A9P6G0T4_9FUNG</name>
<evidence type="ECO:0000256" key="2">
    <source>
        <dbReference type="SAM" id="Phobius"/>
    </source>
</evidence>
<keyword evidence="4" id="KW-1185">Reference proteome</keyword>
<evidence type="ECO:0000256" key="1">
    <source>
        <dbReference type="SAM" id="MobiDB-lite"/>
    </source>
</evidence>
<proteinExistence type="predicted"/>
<evidence type="ECO:0000313" key="4">
    <source>
        <dbReference type="Proteomes" id="UP000780801"/>
    </source>
</evidence>
<keyword evidence="2" id="KW-0472">Membrane</keyword>
<gene>
    <name evidence="3" type="ORF">BGW38_004426</name>
</gene>
<reference evidence="3" key="1">
    <citation type="journal article" date="2020" name="Fungal Divers.">
        <title>Resolving the Mortierellaceae phylogeny through synthesis of multi-gene phylogenetics and phylogenomics.</title>
        <authorList>
            <person name="Vandepol N."/>
            <person name="Liber J."/>
            <person name="Desiro A."/>
            <person name="Na H."/>
            <person name="Kennedy M."/>
            <person name="Barry K."/>
            <person name="Grigoriev I.V."/>
            <person name="Miller A.N."/>
            <person name="O'Donnell K."/>
            <person name="Stajich J.E."/>
            <person name="Bonito G."/>
        </authorList>
    </citation>
    <scope>NUCLEOTIDE SEQUENCE</scope>
    <source>
        <strain evidence="3">KOD1015</strain>
    </source>
</reference>
<evidence type="ECO:0000313" key="3">
    <source>
        <dbReference type="EMBL" id="KAF9584974.1"/>
    </source>
</evidence>
<feature type="region of interest" description="Disordered" evidence="1">
    <location>
        <begin position="1"/>
        <end position="29"/>
    </location>
</feature>